<protein>
    <submittedName>
        <fullName evidence="2">Uncharacterized protein</fullName>
    </submittedName>
</protein>
<dbReference type="AlphaFoldDB" id="A0A0E9W8C1"/>
<dbReference type="EMBL" id="GBXM01021943">
    <property type="protein sequence ID" value="JAH86634.1"/>
    <property type="molecule type" value="Transcribed_RNA"/>
</dbReference>
<feature type="transmembrane region" description="Helical" evidence="1">
    <location>
        <begin position="6"/>
        <end position="26"/>
    </location>
</feature>
<accession>A0A0E9W8C1</accession>
<feature type="transmembrane region" description="Helical" evidence="1">
    <location>
        <begin position="47"/>
        <end position="67"/>
    </location>
</feature>
<evidence type="ECO:0000313" key="2">
    <source>
        <dbReference type="EMBL" id="JAH86634.1"/>
    </source>
</evidence>
<keyword evidence="1" id="KW-1133">Transmembrane helix</keyword>
<reference evidence="2" key="2">
    <citation type="journal article" date="2015" name="Fish Shellfish Immunol.">
        <title>Early steps in the European eel (Anguilla anguilla)-Vibrio vulnificus interaction in the gills: Role of the RtxA13 toxin.</title>
        <authorList>
            <person name="Callol A."/>
            <person name="Pajuelo D."/>
            <person name="Ebbesson L."/>
            <person name="Teles M."/>
            <person name="MacKenzie S."/>
            <person name="Amaro C."/>
        </authorList>
    </citation>
    <scope>NUCLEOTIDE SEQUENCE</scope>
</reference>
<keyword evidence="1" id="KW-0472">Membrane</keyword>
<sequence>MQSNWTTFTFILYFTIKILYSVPNLLHLRQNRQVPFSKKQSEARLTVKAFFFHFCLFAFSVDVLQQWPFVISSNSMLHRHRNNSSELTSALNCNCKEHFNLE</sequence>
<organism evidence="2">
    <name type="scientific">Anguilla anguilla</name>
    <name type="common">European freshwater eel</name>
    <name type="synonym">Muraena anguilla</name>
    <dbReference type="NCBI Taxonomy" id="7936"/>
    <lineage>
        <taxon>Eukaryota</taxon>
        <taxon>Metazoa</taxon>
        <taxon>Chordata</taxon>
        <taxon>Craniata</taxon>
        <taxon>Vertebrata</taxon>
        <taxon>Euteleostomi</taxon>
        <taxon>Actinopterygii</taxon>
        <taxon>Neopterygii</taxon>
        <taxon>Teleostei</taxon>
        <taxon>Anguilliformes</taxon>
        <taxon>Anguillidae</taxon>
        <taxon>Anguilla</taxon>
    </lineage>
</organism>
<evidence type="ECO:0000256" key="1">
    <source>
        <dbReference type="SAM" id="Phobius"/>
    </source>
</evidence>
<reference evidence="2" key="1">
    <citation type="submission" date="2014-11" db="EMBL/GenBank/DDBJ databases">
        <authorList>
            <person name="Amaro Gonzalez C."/>
        </authorList>
    </citation>
    <scope>NUCLEOTIDE SEQUENCE</scope>
</reference>
<keyword evidence="1" id="KW-0812">Transmembrane</keyword>
<name>A0A0E9W8C1_ANGAN</name>
<proteinExistence type="predicted"/>